<accession>A0AAV4S625</accession>
<organism evidence="1 2">
    <name type="scientific">Caerostris extrusa</name>
    <name type="common">Bark spider</name>
    <name type="synonym">Caerostris bankana</name>
    <dbReference type="NCBI Taxonomy" id="172846"/>
    <lineage>
        <taxon>Eukaryota</taxon>
        <taxon>Metazoa</taxon>
        <taxon>Ecdysozoa</taxon>
        <taxon>Arthropoda</taxon>
        <taxon>Chelicerata</taxon>
        <taxon>Arachnida</taxon>
        <taxon>Araneae</taxon>
        <taxon>Araneomorphae</taxon>
        <taxon>Entelegynae</taxon>
        <taxon>Araneoidea</taxon>
        <taxon>Araneidae</taxon>
        <taxon>Caerostris</taxon>
    </lineage>
</organism>
<name>A0AAV4S625_CAEEX</name>
<dbReference type="AlphaFoldDB" id="A0AAV4S625"/>
<gene>
    <name evidence="1" type="ORF">CEXT_217611</name>
</gene>
<keyword evidence="2" id="KW-1185">Reference proteome</keyword>
<comment type="caution">
    <text evidence="1">The sequence shown here is derived from an EMBL/GenBank/DDBJ whole genome shotgun (WGS) entry which is preliminary data.</text>
</comment>
<protein>
    <submittedName>
        <fullName evidence="1">Uncharacterized protein</fullName>
    </submittedName>
</protein>
<evidence type="ECO:0000313" key="2">
    <source>
        <dbReference type="Proteomes" id="UP001054945"/>
    </source>
</evidence>
<dbReference type="Proteomes" id="UP001054945">
    <property type="component" value="Unassembled WGS sequence"/>
</dbReference>
<evidence type="ECO:0000313" key="1">
    <source>
        <dbReference type="EMBL" id="GIY28987.1"/>
    </source>
</evidence>
<sequence length="173" mass="19648">MQRPQPCPQLAPNCDDPTQNCYISNVNNRPRLFQDPTTSHEINVRHPPHHHQRALSKILQSQSESRVQVCPKLRASSISLINGSGSTTIQEATFPHSIKPQAMKLAFGSSERSLGQQRASAYHGNQLHSGHRVAVLHKETRKKFHFKTLQRRDGCHDLRISEKLLLTSLRNRI</sequence>
<proteinExistence type="predicted"/>
<reference evidence="1 2" key="1">
    <citation type="submission" date="2021-06" db="EMBL/GenBank/DDBJ databases">
        <title>Caerostris extrusa draft genome.</title>
        <authorList>
            <person name="Kono N."/>
            <person name="Arakawa K."/>
        </authorList>
    </citation>
    <scope>NUCLEOTIDE SEQUENCE [LARGE SCALE GENOMIC DNA]</scope>
</reference>
<dbReference type="EMBL" id="BPLR01009012">
    <property type="protein sequence ID" value="GIY28987.1"/>
    <property type="molecule type" value="Genomic_DNA"/>
</dbReference>